<name>A0A844GW23_9CHRO</name>
<proteinExistence type="predicted"/>
<dbReference type="RefSeq" id="WP_015219559.1">
    <property type="nucleotide sequence ID" value="NZ_WMIA01000017.1"/>
</dbReference>
<evidence type="ECO:0000313" key="2">
    <source>
        <dbReference type="EMBL" id="MTF39773.1"/>
    </source>
</evidence>
<reference evidence="2 3" key="1">
    <citation type="submission" date="2019-11" db="EMBL/GenBank/DDBJ databases">
        <title>Isolation of a new High Light Tolerant Cyanobacteria.</title>
        <authorList>
            <person name="Dobson Z."/>
            <person name="Vaughn N."/>
            <person name="Vaughn M."/>
            <person name="Fromme P."/>
            <person name="Mazor Y."/>
        </authorList>
    </citation>
    <scope>NUCLEOTIDE SEQUENCE [LARGE SCALE GENOMIC DNA]</scope>
    <source>
        <strain evidence="2 3">0216</strain>
    </source>
</reference>
<keyword evidence="1" id="KW-0472">Membrane</keyword>
<dbReference type="EMBL" id="WMIA01000017">
    <property type="protein sequence ID" value="MTF39773.1"/>
    <property type="molecule type" value="Genomic_DNA"/>
</dbReference>
<feature type="transmembrane region" description="Helical" evidence="1">
    <location>
        <begin position="12"/>
        <end position="31"/>
    </location>
</feature>
<keyword evidence="1" id="KW-1133">Transmembrane helix</keyword>
<feature type="transmembrane region" description="Helical" evidence="1">
    <location>
        <begin position="152"/>
        <end position="173"/>
    </location>
</feature>
<evidence type="ECO:0000256" key="1">
    <source>
        <dbReference type="SAM" id="Phobius"/>
    </source>
</evidence>
<protein>
    <recommendedName>
        <fullName evidence="4">DUF304 domain-containing protein</fullName>
    </recommendedName>
</protein>
<organism evidence="2 3">
    <name type="scientific">Cyanobacterium aponinum 0216</name>
    <dbReference type="NCBI Taxonomy" id="2676140"/>
    <lineage>
        <taxon>Bacteria</taxon>
        <taxon>Bacillati</taxon>
        <taxon>Cyanobacteriota</taxon>
        <taxon>Cyanophyceae</taxon>
        <taxon>Oscillatoriophycideae</taxon>
        <taxon>Chroococcales</taxon>
        <taxon>Geminocystaceae</taxon>
        <taxon>Cyanobacterium</taxon>
    </lineage>
</organism>
<accession>A0A844GW23</accession>
<keyword evidence="1" id="KW-0812">Transmembrane</keyword>
<feature type="transmembrane region" description="Helical" evidence="1">
    <location>
        <begin position="38"/>
        <end position="58"/>
    </location>
</feature>
<sequence>MESSIYPISPLIKITLLNLYFALTIPLPFLLKTTSLNFPIWLLSLLIGLGAIAIFAILSERVIVDNEGIAVTYPQWVKWLWRKGWHLSWREIDSLKMRTTGQGGLVYYFVSKNRDKAYLLPMRIAGFAKMVQQVQNKTNIDTTDIRPLAQPWMYIFLFFFTFFLWLVDIWTIYQIQFSNLV</sequence>
<gene>
    <name evidence="2" type="ORF">GGC33_12675</name>
</gene>
<dbReference type="AlphaFoldDB" id="A0A844GW23"/>
<comment type="caution">
    <text evidence="2">The sequence shown here is derived from an EMBL/GenBank/DDBJ whole genome shotgun (WGS) entry which is preliminary data.</text>
</comment>
<evidence type="ECO:0008006" key="4">
    <source>
        <dbReference type="Google" id="ProtNLM"/>
    </source>
</evidence>
<evidence type="ECO:0000313" key="3">
    <source>
        <dbReference type="Proteomes" id="UP000437131"/>
    </source>
</evidence>
<dbReference type="Proteomes" id="UP000437131">
    <property type="component" value="Unassembled WGS sequence"/>
</dbReference>